<sequence length="53" mass="5660">MSTSMTKNVSVLSAMLASGLSRHTLRMSFSVIGGLSAKEIRGVLPFFEIGITE</sequence>
<dbReference type="EMBL" id="AF004379">
    <property type="protein sequence ID" value="AAC72438.1"/>
    <property type="molecule type" value="Genomic_DNA"/>
</dbReference>
<protein>
    <submittedName>
        <fullName evidence="1">Orf53b</fullName>
    </submittedName>
</protein>
<proteinExistence type="predicted"/>
<reference evidence="1" key="1">
    <citation type="submission" date="1997-05" db="EMBL/GenBank/DDBJ databases">
        <authorList>
            <person name="Desiere F."/>
            <person name="Lucchini S."/>
            <person name="Bruttin A."/>
            <person name="Zwahlen M.-C."/>
            <person name="Brussow H."/>
        </authorList>
    </citation>
    <scope>NUCLEOTIDE SEQUENCE</scope>
    <source>
        <strain evidence="1">Sfi21</strain>
    </source>
</reference>
<name>O21863_9CAUD</name>
<reference evidence="1" key="2">
    <citation type="journal article" date="1998" name="Virology">
        <title>A short noncoding viral DNA element showing characteristics of a replication origin confers bacteriophage resistance to Streptococcus thermophilus.</title>
        <authorList>
            <person name="Foley S."/>
            <person name="Lucchini S."/>
            <person name="Zwahlen M.C."/>
            <person name="Brussow H."/>
        </authorList>
    </citation>
    <scope>NUCLEOTIDE SEQUENCE</scope>
    <source>
        <strain evidence="1">Sfi21</strain>
    </source>
</reference>
<accession>O21863</accession>
<evidence type="ECO:0000313" key="1">
    <source>
        <dbReference type="EMBL" id="AAC72438.1"/>
    </source>
</evidence>
<organism evidence="1">
    <name type="scientific">Moineauvirus Sfi21</name>
    <dbReference type="NCBI Taxonomy" id="64186"/>
    <lineage>
        <taxon>Viruses</taxon>
        <taxon>Duplodnaviria</taxon>
        <taxon>Heunggongvirae</taxon>
        <taxon>Uroviricota</taxon>
        <taxon>Caudoviricetes</taxon>
        <taxon>Aliceevansviridae</taxon>
        <taxon>Moineauvirus</taxon>
    </lineage>
</organism>